<feature type="compositionally biased region" description="Polar residues" evidence="4">
    <location>
        <begin position="366"/>
        <end position="391"/>
    </location>
</feature>
<feature type="domain" description="RRM" evidence="5">
    <location>
        <begin position="136"/>
        <end position="209"/>
    </location>
</feature>
<dbReference type="InterPro" id="IPR036388">
    <property type="entry name" value="WH-like_DNA-bd_sf"/>
</dbReference>
<keyword evidence="8" id="KW-1185">Reference proteome</keyword>
<feature type="compositionally biased region" description="Basic and acidic residues" evidence="4">
    <location>
        <begin position="615"/>
        <end position="625"/>
    </location>
</feature>
<sequence length="641" mass="72501">MSNETIANGGVATFTSSPSSIMQEQDVASSNSGSNSMESKEISPTQEQPDPQQLRESLKKQVEFYFTREKLASDAFLVSQMNSELFVPIAIIADFKLIKAMTTDMNTLVEALKESTQLTVDSTGTKVKPNFTVQRNTIVLRDIPPDVPQEDIKGIFYGDEKPTIKSANPDFGNTWFITFESEEETLNMLNFIRGKTFQGKPIAGRIKSENILKGFYKPDTNPNPSQATAATTNYTDLPQYSYYPNTQYLGSSEDITSYRPYKHGYQPKHQYTNDKYYHPNPRHYEKSEHPLRYPNSYRGKREYRKANNHGIPRTEQQEQHQLHQNHSWHHQNHPINHHRPHPHPKQHQPQQPQLNQKKVTKDTHEPSQAPQPINSHDAQYNPDKQSTSQLQGEEAEQEHNRLDKKLSKKPLSKSLHNNHQGKQERKKPQEVKKSRPTEKMESKRKPGSDQFPPLPSKSGSATPTQQDVKPYNSPIAISEIVKSLRPGDFKLANKKAESVKETSNGESDTGSQITSGKDKEGGSPRKQDSIQKESRGGGKQVKTQTPQNQPNSNKSETKHSNHSDEDRPRPENGEQIKLDELKNEAPSSSFSYAQALRQKQQKKEESKALLSAKVVDTKEISEKPVQETTGSTFGSADSIDD</sequence>
<feature type="region of interest" description="Disordered" evidence="4">
    <location>
        <begin position="495"/>
        <end position="641"/>
    </location>
</feature>
<evidence type="ECO:0000256" key="1">
    <source>
        <dbReference type="ARBA" id="ARBA00022553"/>
    </source>
</evidence>
<feature type="compositionally biased region" description="Basic and acidic residues" evidence="4">
    <location>
        <begin position="516"/>
        <end position="536"/>
    </location>
</feature>
<feature type="compositionally biased region" description="Basic and acidic residues" evidence="4">
    <location>
        <begin position="271"/>
        <end position="291"/>
    </location>
</feature>
<dbReference type="SUPFAM" id="SSF46785">
    <property type="entry name" value="Winged helix' DNA-binding domain"/>
    <property type="match status" value="1"/>
</dbReference>
<evidence type="ECO:0000256" key="3">
    <source>
        <dbReference type="PROSITE-ProRule" id="PRU00332"/>
    </source>
</evidence>
<dbReference type="Pfam" id="PF05383">
    <property type="entry name" value="La"/>
    <property type="match status" value="1"/>
</dbReference>
<protein>
    <recommendedName>
        <fullName evidence="9">HTH La-type RNA-binding domain-containing protein</fullName>
    </recommendedName>
</protein>
<organism evidence="7 8">
    <name type="scientific">Basidiobolus ranarum</name>
    <dbReference type="NCBI Taxonomy" id="34480"/>
    <lineage>
        <taxon>Eukaryota</taxon>
        <taxon>Fungi</taxon>
        <taxon>Fungi incertae sedis</taxon>
        <taxon>Zoopagomycota</taxon>
        <taxon>Entomophthoromycotina</taxon>
        <taxon>Basidiobolomycetes</taxon>
        <taxon>Basidiobolales</taxon>
        <taxon>Basidiobolaceae</taxon>
        <taxon>Basidiobolus</taxon>
    </lineage>
</organism>
<evidence type="ECO:0000313" key="8">
    <source>
        <dbReference type="Proteomes" id="UP001479436"/>
    </source>
</evidence>
<feature type="compositionally biased region" description="Polar residues" evidence="4">
    <location>
        <begin position="13"/>
        <end position="28"/>
    </location>
</feature>
<keyword evidence="1" id="KW-0597">Phosphoprotein</keyword>
<dbReference type="Proteomes" id="UP001479436">
    <property type="component" value="Unassembled WGS sequence"/>
</dbReference>
<accession>A0ABR2VTR5</accession>
<dbReference type="PROSITE" id="PS50961">
    <property type="entry name" value="HTH_LA"/>
    <property type="match status" value="1"/>
</dbReference>
<dbReference type="Gene3D" id="1.10.10.10">
    <property type="entry name" value="Winged helix-like DNA-binding domain superfamily/Winged helix DNA-binding domain"/>
    <property type="match status" value="1"/>
</dbReference>
<keyword evidence="2 3" id="KW-0694">RNA-binding</keyword>
<feature type="region of interest" description="Disordered" evidence="4">
    <location>
        <begin position="259"/>
        <end position="295"/>
    </location>
</feature>
<dbReference type="SUPFAM" id="SSF54928">
    <property type="entry name" value="RNA-binding domain, RBD"/>
    <property type="match status" value="1"/>
</dbReference>
<dbReference type="PROSITE" id="PS50102">
    <property type="entry name" value="RRM"/>
    <property type="match status" value="1"/>
</dbReference>
<evidence type="ECO:0000259" key="5">
    <source>
        <dbReference type="PROSITE" id="PS50102"/>
    </source>
</evidence>
<evidence type="ECO:0000256" key="4">
    <source>
        <dbReference type="SAM" id="MobiDB-lite"/>
    </source>
</evidence>
<reference evidence="7 8" key="1">
    <citation type="submission" date="2023-04" db="EMBL/GenBank/DDBJ databases">
        <title>Genome of Basidiobolus ranarum AG-B5.</title>
        <authorList>
            <person name="Stajich J.E."/>
            <person name="Carter-House D."/>
            <person name="Gryganskyi A."/>
        </authorList>
    </citation>
    <scope>NUCLEOTIDE SEQUENCE [LARGE SCALE GENOMIC DNA]</scope>
    <source>
        <strain evidence="7 8">AG-B5</strain>
    </source>
</reference>
<name>A0ABR2VTR5_9FUNG</name>
<feature type="compositionally biased region" description="Basic and acidic residues" evidence="4">
    <location>
        <begin position="555"/>
        <end position="583"/>
    </location>
</feature>
<gene>
    <name evidence="7" type="ORF">K7432_011513</name>
</gene>
<evidence type="ECO:0000256" key="2">
    <source>
        <dbReference type="ARBA" id="ARBA00022884"/>
    </source>
</evidence>
<feature type="compositionally biased region" description="Basic and acidic residues" evidence="4">
    <location>
        <begin position="421"/>
        <end position="447"/>
    </location>
</feature>
<feature type="region of interest" description="Disordered" evidence="4">
    <location>
        <begin position="1"/>
        <end position="54"/>
    </location>
</feature>
<feature type="compositionally biased region" description="Polar residues" evidence="4">
    <location>
        <begin position="501"/>
        <end position="515"/>
    </location>
</feature>
<dbReference type="InterPro" id="IPR036390">
    <property type="entry name" value="WH_DNA-bd_sf"/>
</dbReference>
<feature type="domain" description="HTH La-type RNA-binding" evidence="6">
    <location>
        <begin position="48"/>
        <end position="137"/>
    </location>
</feature>
<dbReference type="PANTHER" id="PTHR22792:SF132">
    <property type="entry name" value="LA-RELATED PROTEIN 1"/>
    <property type="match status" value="1"/>
</dbReference>
<feature type="compositionally biased region" description="Polar residues" evidence="4">
    <location>
        <begin position="457"/>
        <end position="467"/>
    </location>
</feature>
<feature type="compositionally biased region" description="Polar residues" evidence="4">
    <location>
        <begin position="541"/>
        <end position="554"/>
    </location>
</feature>
<feature type="compositionally biased region" description="Basic residues" evidence="4">
    <location>
        <begin position="326"/>
        <end position="346"/>
    </location>
</feature>
<feature type="compositionally biased region" description="Polar residues" evidence="4">
    <location>
        <begin position="42"/>
        <end position="54"/>
    </location>
</feature>
<dbReference type="InterPro" id="IPR006630">
    <property type="entry name" value="La_HTH"/>
</dbReference>
<evidence type="ECO:0000259" key="6">
    <source>
        <dbReference type="PROSITE" id="PS50961"/>
    </source>
</evidence>
<evidence type="ECO:0008006" key="9">
    <source>
        <dbReference type="Google" id="ProtNLM"/>
    </source>
</evidence>
<dbReference type="EMBL" id="JASJQH010007773">
    <property type="protein sequence ID" value="KAK9701905.1"/>
    <property type="molecule type" value="Genomic_DNA"/>
</dbReference>
<dbReference type="PANTHER" id="PTHR22792">
    <property type="entry name" value="LUPUS LA PROTEIN-RELATED"/>
    <property type="match status" value="1"/>
</dbReference>
<comment type="caution">
    <text evidence="7">The sequence shown here is derived from an EMBL/GenBank/DDBJ whole genome shotgun (WGS) entry which is preliminary data.</text>
</comment>
<dbReference type="InterPro" id="IPR058699">
    <property type="entry name" value="RRM_LARP4/4B"/>
</dbReference>
<proteinExistence type="predicted"/>
<dbReference type="InterPro" id="IPR000504">
    <property type="entry name" value="RRM_dom"/>
</dbReference>
<feature type="compositionally biased region" description="Polar residues" evidence="4">
    <location>
        <begin position="626"/>
        <end position="635"/>
    </location>
</feature>
<dbReference type="InterPro" id="IPR035979">
    <property type="entry name" value="RBD_domain_sf"/>
</dbReference>
<dbReference type="SMART" id="SM00715">
    <property type="entry name" value="LA"/>
    <property type="match status" value="1"/>
</dbReference>
<evidence type="ECO:0000313" key="7">
    <source>
        <dbReference type="EMBL" id="KAK9701905.1"/>
    </source>
</evidence>
<feature type="region of interest" description="Disordered" evidence="4">
    <location>
        <begin position="312"/>
        <end position="473"/>
    </location>
</feature>
<dbReference type="InterPro" id="IPR045180">
    <property type="entry name" value="La_dom_prot"/>
</dbReference>
<dbReference type="Pfam" id="PF26088">
    <property type="entry name" value="RRM_LARP4"/>
    <property type="match status" value="1"/>
</dbReference>